<evidence type="ECO:0000313" key="1">
    <source>
        <dbReference type="EMBL" id="AQP53805.1"/>
    </source>
</evidence>
<dbReference type="OrthoDB" id="2185658at2"/>
<reference evidence="1 2" key="1">
    <citation type="journal article" date="2010" name="Int. J. Syst. Evol. Microbiol.">
        <title>Vagococcus penaei sp. nov., isolated from spoilage microbiota of cooked shrimp (Penaeus vannamei).</title>
        <authorList>
            <person name="Jaffres E."/>
            <person name="Prevost H."/>
            <person name="Rossero A."/>
            <person name="Joffraud J.J."/>
            <person name="Dousset X."/>
        </authorList>
    </citation>
    <scope>NUCLEOTIDE SEQUENCE [LARGE SCALE GENOMIC DNA]</scope>
    <source>
        <strain evidence="1 2">CD276</strain>
    </source>
</reference>
<dbReference type="KEGG" id="vpi:BW732_05825"/>
<evidence type="ECO:0000313" key="2">
    <source>
        <dbReference type="Proteomes" id="UP000188246"/>
    </source>
</evidence>
<dbReference type="Proteomes" id="UP000188246">
    <property type="component" value="Chromosome"/>
</dbReference>
<name>A0A1Q2D6C8_9ENTE</name>
<dbReference type="RefSeq" id="WP_077275888.1">
    <property type="nucleotide sequence ID" value="NZ_CP019609.1"/>
</dbReference>
<keyword evidence="2" id="KW-1185">Reference proteome</keyword>
<protein>
    <submittedName>
        <fullName evidence="1">Uncharacterized protein</fullName>
    </submittedName>
</protein>
<proteinExistence type="predicted"/>
<organism evidence="1 2">
    <name type="scientific">Vagococcus penaei</name>
    <dbReference type="NCBI Taxonomy" id="633807"/>
    <lineage>
        <taxon>Bacteria</taxon>
        <taxon>Bacillati</taxon>
        <taxon>Bacillota</taxon>
        <taxon>Bacilli</taxon>
        <taxon>Lactobacillales</taxon>
        <taxon>Enterococcaceae</taxon>
        <taxon>Vagococcus</taxon>
    </lineage>
</organism>
<dbReference type="EMBL" id="CP019609">
    <property type="protein sequence ID" value="AQP53805.1"/>
    <property type="molecule type" value="Genomic_DNA"/>
</dbReference>
<accession>A0A1Q2D6C8</accession>
<dbReference type="AlphaFoldDB" id="A0A1Q2D6C8"/>
<sequence>MEKEIGKYEDLEQVQQKIKEWLMVLDKVYYVKMTMIAKAIGIHAQNLHNFRKNKRGLSEEKTFLLEKYLVLKYGKLLDLEEADYAVIFK</sequence>
<gene>
    <name evidence="1" type="ORF">BW732_05825</name>
</gene>